<gene>
    <name evidence="1" type="ORF">KC19_5G155100</name>
</gene>
<evidence type="ECO:0000313" key="2">
    <source>
        <dbReference type="Proteomes" id="UP000822688"/>
    </source>
</evidence>
<evidence type="ECO:0000313" key="1">
    <source>
        <dbReference type="EMBL" id="KAG0577429.1"/>
    </source>
</evidence>
<reference evidence="1" key="1">
    <citation type="submission" date="2020-06" db="EMBL/GenBank/DDBJ databases">
        <title>WGS assembly of Ceratodon purpureus strain R40.</title>
        <authorList>
            <person name="Carey S.B."/>
            <person name="Jenkins J."/>
            <person name="Shu S."/>
            <person name="Lovell J.T."/>
            <person name="Sreedasyam A."/>
            <person name="Maumus F."/>
            <person name="Tiley G.P."/>
            <person name="Fernandez-Pozo N."/>
            <person name="Barry K."/>
            <person name="Chen C."/>
            <person name="Wang M."/>
            <person name="Lipzen A."/>
            <person name="Daum C."/>
            <person name="Saski C.A."/>
            <person name="Payton A.C."/>
            <person name="Mcbreen J.C."/>
            <person name="Conrad R.E."/>
            <person name="Kollar L.M."/>
            <person name="Olsson S."/>
            <person name="Huttunen S."/>
            <person name="Landis J.B."/>
            <person name="Wickett N.J."/>
            <person name="Johnson M.G."/>
            <person name="Rensing S.A."/>
            <person name="Grimwood J."/>
            <person name="Schmutz J."/>
            <person name="Mcdaniel S.F."/>
        </authorList>
    </citation>
    <scope>NUCLEOTIDE SEQUENCE</scope>
    <source>
        <strain evidence="1">R40</strain>
    </source>
</reference>
<comment type="caution">
    <text evidence="1">The sequence shown here is derived from an EMBL/GenBank/DDBJ whole genome shotgun (WGS) entry which is preliminary data.</text>
</comment>
<name>A0A8T0I3B2_CERPU</name>
<accession>A0A8T0I3B2</accession>
<proteinExistence type="predicted"/>
<dbReference type="Proteomes" id="UP000822688">
    <property type="component" value="Chromosome 5"/>
</dbReference>
<dbReference type="EMBL" id="CM026425">
    <property type="protein sequence ID" value="KAG0577429.1"/>
    <property type="molecule type" value="Genomic_DNA"/>
</dbReference>
<dbReference type="AlphaFoldDB" id="A0A8T0I3B2"/>
<sequence length="161" mass="17953">MNKVNKIGTNYTGSYTGIISETKEQFKTTTECTPVEPLLKGFGKWNPTIPCGPNFTYKDHGDFGFTRYCERCPQDTHGCGHEKRFCRNSALESKSNGEYCKSSDVIGATVTKNCRYIDVKKRVAKSSPDTSFFFPGYPPSSLGKPFGLTQIYPAFGKRNIS</sequence>
<keyword evidence="2" id="KW-1185">Reference proteome</keyword>
<protein>
    <submittedName>
        <fullName evidence="1">Uncharacterized protein</fullName>
    </submittedName>
</protein>
<organism evidence="1 2">
    <name type="scientific">Ceratodon purpureus</name>
    <name type="common">Fire moss</name>
    <name type="synonym">Dicranum purpureum</name>
    <dbReference type="NCBI Taxonomy" id="3225"/>
    <lineage>
        <taxon>Eukaryota</taxon>
        <taxon>Viridiplantae</taxon>
        <taxon>Streptophyta</taxon>
        <taxon>Embryophyta</taxon>
        <taxon>Bryophyta</taxon>
        <taxon>Bryophytina</taxon>
        <taxon>Bryopsida</taxon>
        <taxon>Dicranidae</taxon>
        <taxon>Pseudoditrichales</taxon>
        <taxon>Ditrichaceae</taxon>
        <taxon>Ceratodon</taxon>
    </lineage>
</organism>